<dbReference type="InterPro" id="IPR000014">
    <property type="entry name" value="PAS"/>
</dbReference>
<dbReference type="SUPFAM" id="SSF46689">
    <property type="entry name" value="Homeodomain-like"/>
    <property type="match status" value="1"/>
</dbReference>
<evidence type="ECO:0000259" key="6">
    <source>
        <dbReference type="PROSITE" id="PS50045"/>
    </source>
</evidence>
<dbReference type="Gene3D" id="1.10.8.60">
    <property type="match status" value="1"/>
</dbReference>
<evidence type="ECO:0000256" key="4">
    <source>
        <dbReference type="ARBA" id="ARBA00023125"/>
    </source>
</evidence>
<keyword evidence="9" id="KW-1185">Reference proteome</keyword>
<keyword evidence="1" id="KW-0547">Nucleotide-binding</keyword>
<dbReference type="NCBIfam" id="TIGR00229">
    <property type="entry name" value="sensory_box"/>
    <property type="match status" value="1"/>
</dbReference>
<sequence length="449" mass="49826">MSRTPYLSTLLLAQRNPFLVIDAEMRIRSVNTALETALGYDPNNLIGTPCCRLDATGAEDGCRHRRFFRDLEPYIETHALVDARGEIRFAQIQGFPIVDPQGQVLLGESLHLLQGQRQPGQMVGRSQQMHTLAQELRRAAATDAAVLLQGETGSGKELAAEFIHQHSTRAKSPFVVVDCTVLSEELFESELFGHVKGAFTGAVGSKTGLLELADTGTLFLDEIGELPLSQQPKLLRALESGMFRQVGSTKIRQANVRVVSATHRDLRVMVEQGQFRQDLYYRLAVLPLPIPPLRERRADIPELAEHLLREISAQSGRPYRMTKDALRKLLLYSFPGNIRELRNLLHLATVLSPDGTIGDAAIRLPASTSAPPTPPATDTAAELLHEHPSISMLSPVEAAEARYILQLLQRHRGSRKEVAASMSISERTLYRKLKRYQLNTSDERTHSGS</sequence>
<dbReference type="InterPro" id="IPR002197">
    <property type="entry name" value="HTH_Fis"/>
</dbReference>
<evidence type="ECO:0000256" key="1">
    <source>
        <dbReference type="ARBA" id="ARBA00022741"/>
    </source>
</evidence>
<keyword evidence="2" id="KW-0067">ATP-binding</keyword>
<dbReference type="PRINTS" id="PR01590">
    <property type="entry name" value="HTHFIS"/>
</dbReference>
<dbReference type="Gene3D" id="3.40.50.300">
    <property type="entry name" value="P-loop containing nucleotide triphosphate hydrolases"/>
    <property type="match status" value="1"/>
</dbReference>
<keyword evidence="5" id="KW-0804">Transcription</keyword>
<dbReference type="InterPro" id="IPR009057">
    <property type="entry name" value="Homeodomain-like_sf"/>
</dbReference>
<gene>
    <name evidence="8" type="ORF">HF203_09035</name>
</gene>
<dbReference type="Pfam" id="PF02954">
    <property type="entry name" value="HTH_8"/>
    <property type="match status" value="1"/>
</dbReference>
<evidence type="ECO:0000256" key="3">
    <source>
        <dbReference type="ARBA" id="ARBA00023015"/>
    </source>
</evidence>
<reference evidence="8 9" key="1">
    <citation type="submission" date="2020-04" db="EMBL/GenBank/DDBJ databases">
        <title>Draft Whole-Genome sequence of Marichromatium bheemlicum DSM 18632, type strain.</title>
        <authorList>
            <person name="Kyndt J.A."/>
            <person name="Meyer T.E."/>
        </authorList>
    </citation>
    <scope>NUCLEOTIDE SEQUENCE [LARGE SCALE GENOMIC DNA]</scope>
    <source>
        <strain evidence="8 9">DSM 18632</strain>
    </source>
</reference>
<evidence type="ECO:0000313" key="9">
    <source>
        <dbReference type="Proteomes" id="UP000740754"/>
    </source>
</evidence>
<dbReference type="EMBL" id="JAAXKX010000011">
    <property type="protein sequence ID" value="NKN33365.1"/>
    <property type="molecule type" value="Genomic_DNA"/>
</dbReference>
<dbReference type="SUPFAM" id="SSF55785">
    <property type="entry name" value="PYP-like sensor domain (PAS domain)"/>
    <property type="match status" value="1"/>
</dbReference>
<dbReference type="InterPro" id="IPR025944">
    <property type="entry name" value="Sigma_54_int_dom_CS"/>
</dbReference>
<dbReference type="CDD" id="cd00130">
    <property type="entry name" value="PAS"/>
    <property type="match status" value="1"/>
</dbReference>
<keyword evidence="3" id="KW-0805">Transcription regulation</keyword>
<dbReference type="InterPro" id="IPR035965">
    <property type="entry name" value="PAS-like_dom_sf"/>
</dbReference>
<dbReference type="SMART" id="SM00382">
    <property type="entry name" value="AAA"/>
    <property type="match status" value="1"/>
</dbReference>
<dbReference type="InterPro" id="IPR013656">
    <property type="entry name" value="PAS_4"/>
</dbReference>
<accession>A0ABX1I717</accession>
<dbReference type="PROSITE" id="PS00688">
    <property type="entry name" value="SIGMA54_INTERACT_3"/>
    <property type="match status" value="1"/>
</dbReference>
<dbReference type="SUPFAM" id="SSF52540">
    <property type="entry name" value="P-loop containing nucleoside triphosphate hydrolases"/>
    <property type="match status" value="1"/>
</dbReference>
<protein>
    <submittedName>
        <fullName evidence="8">Sigma-54-dependent Fis family transcriptional regulator</fullName>
    </submittedName>
</protein>
<comment type="caution">
    <text evidence="8">The sequence shown here is derived from an EMBL/GenBank/DDBJ whole genome shotgun (WGS) entry which is preliminary data.</text>
</comment>
<dbReference type="RefSeq" id="WP_168668851.1">
    <property type="nucleotide sequence ID" value="NZ_JAAXKX010000011.1"/>
</dbReference>
<feature type="domain" description="Sigma-54 factor interaction" evidence="6">
    <location>
        <begin position="122"/>
        <end position="350"/>
    </location>
</feature>
<dbReference type="PANTHER" id="PTHR32071:SF117">
    <property type="entry name" value="PTS-DEPENDENT DIHYDROXYACETONE KINASE OPERON REGULATORY PROTEIN-RELATED"/>
    <property type="match status" value="1"/>
</dbReference>
<dbReference type="CDD" id="cd00009">
    <property type="entry name" value="AAA"/>
    <property type="match status" value="1"/>
</dbReference>
<evidence type="ECO:0000256" key="2">
    <source>
        <dbReference type="ARBA" id="ARBA00022840"/>
    </source>
</evidence>
<proteinExistence type="predicted"/>
<dbReference type="InterPro" id="IPR003593">
    <property type="entry name" value="AAA+_ATPase"/>
</dbReference>
<evidence type="ECO:0000259" key="7">
    <source>
        <dbReference type="PROSITE" id="PS50112"/>
    </source>
</evidence>
<dbReference type="PROSITE" id="PS50045">
    <property type="entry name" value="SIGMA54_INTERACT_4"/>
    <property type="match status" value="1"/>
</dbReference>
<organism evidence="8 9">
    <name type="scientific">Marichromatium bheemlicum</name>
    <dbReference type="NCBI Taxonomy" id="365339"/>
    <lineage>
        <taxon>Bacteria</taxon>
        <taxon>Pseudomonadati</taxon>
        <taxon>Pseudomonadota</taxon>
        <taxon>Gammaproteobacteria</taxon>
        <taxon>Chromatiales</taxon>
        <taxon>Chromatiaceae</taxon>
        <taxon>Marichromatium</taxon>
    </lineage>
</organism>
<keyword evidence="4" id="KW-0238">DNA-binding</keyword>
<dbReference type="PROSITE" id="PS50112">
    <property type="entry name" value="PAS"/>
    <property type="match status" value="1"/>
</dbReference>
<name>A0ABX1I717_9GAMM</name>
<dbReference type="Pfam" id="PF25601">
    <property type="entry name" value="AAA_lid_14"/>
    <property type="match status" value="1"/>
</dbReference>
<dbReference type="PANTHER" id="PTHR32071">
    <property type="entry name" value="TRANSCRIPTIONAL REGULATORY PROTEIN"/>
    <property type="match status" value="1"/>
</dbReference>
<dbReference type="InterPro" id="IPR058031">
    <property type="entry name" value="AAA_lid_NorR"/>
</dbReference>
<evidence type="ECO:0000256" key="5">
    <source>
        <dbReference type="ARBA" id="ARBA00023163"/>
    </source>
</evidence>
<dbReference type="Gene3D" id="1.10.10.60">
    <property type="entry name" value="Homeodomain-like"/>
    <property type="match status" value="1"/>
</dbReference>
<dbReference type="InterPro" id="IPR027417">
    <property type="entry name" value="P-loop_NTPase"/>
</dbReference>
<feature type="domain" description="PAS" evidence="7">
    <location>
        <begin position="3"/>
        <end position="47"/>
    </location>
</feature>
<dbReference type="PROSITE" id="PS00676">
    <property type="entry name" value="SIGMA54_INTERACT_2"/>
    <property type="match status" value="1"/>
</dbReference>
<dbReference type="Proteomes" id="UP000740754">
    <property type="component" value="Unassembled WGS sequence"/>
</dbReference>
<dbReference type="Pfam" id="PF00158">
    <property type="entry name" value="Sigma54_activat"/>
    <property type="match status" value="1"/>
</dbReference>
<dbReference type="InterPro" id="IPR002078">
    <property type="entry name" value="Sigma_54_int"/>
</dbReference>
<dbReference type="InterPro" id="IPR025943">
    <property type="entry name" value="Sigma_54_int_dom_ATP-bd_2"/>
</dbReference>
<evidence type="ECO:0000313" key="8">
    <source>
        <dbReference type="EMBL" id="NKN33365.1"/>
    </source>
</evidence>
<dbReference type="Pfam" id="PF08448">
    <property type="entry name" value="PAS_4"/>
    <property type="match status" value="1"/>
</dbReference>
<dbReference type="Gene3D" id="3.30.450.20">
    <property type="entry name" value="PAS domain"/>
    <property type="match status" value="1"/>
</dbReference>